<dbReference type="SUPFAM" id="SSF81383">
    <property type="entry name" value="F-box domain"/>
    <property type="match status" value="1"/>
</dbReference>
<evidence type="ECO:0000313" key="3">
    <source>
        <dbReference type="Proteomes" id="UP000218811"/>
    </source>
</evidence>
<protein>
    <recommendedName>
        <fullName evidence="1">F-box domain-containing protein</fullName>
    </recommendedName>
</protein>
<dbReference type="STRING" id="742152.A0A2H3K1J9"/>
<dbReference type="AlphaFoldDB" id="A0A2H3K1J9"/>
<dbReference type="Gene3D" id="1.20.1280.50">
    <property type="match status" value="1"/>
</dbReference>
<dbReference type="SMART" id="SM00256">
    <property type="entry name" value="FBOX"/>
    <property type="match status" value="1"/>
</dbReference>
<feature type="non-terminal residue" evidence="2">
    <location>
        <position position="264"/>
    </location>
</feature>
<evidence type="ECO:0000313" key="2">
    <source>
        <dbReference type="EMBL" id="PCH42277.1"/>
    </source>
</evidence>
<dbReference type="InterPro" id="IPR001810">
    <property type="entry name" value="F-box_dom"/>
</dbReference>
<accession>A0A2H3K1J9</accession>
<reference evidence="2 3" key="1">
    <citation type="journal article" date="2012" name="Science">
        <title>The Paleozoic origin of enzymatic lignin decomposition reconstructed from 31 fungal genomes.</title>
        <authorList>
            <person name="Floudas D."/>
            <person name="Binder M."/>
            <person name="Riley R."/>
            <person name="Barry K."/>
            <person name="Blanchette R.A."/>
            <person name="Henrissat B."/>
            <person name="Martinez A.T."/>
            <person name="Otillar R."/>
            <person name="Spatafora J.W."/>
            <person name="Yadav J.S."/>
            <person name="Aerts A."/>
            <person name="Benoit I."/>
            <person name="Boyd A."/>
            <person name="Carlson A."/>
            <person name="Copeland A."/>
            <person name="Coutinho P.M."/>
            <person name="de Vries R.P."/>
            <person name="Ferreira P."/>
            <person name="Findley K."/>
            <person name="Foster B."/>
            <person name="Gaskell J."/>
            <person name="Glotzer D."/>
            <person name="Gorecki P."/>
            <person name="Heitman J."/>
            <person name="Hesse C."/>
            <person name="Hori C."/>
            <person name="Igarashi K."/>
            <person name="Jurgens J.A."/>
            <person name="Kallen N."/>
            <person name="Kersten P."/>
            <person name="Kohler A."/>
            <person name="Kuees U."/>
            <person name="Kumar T.K.A."/>
            <person name="Kuo A."/>
            <person name="LaButti K."/>
            <person name="Larrondo L.F."/>
            <person name="Lindquist E."/>
            <person name="Ling A."/>
            <person name="Lombard V."/>
            <person name="Lucas S."/>
            <person name="Lundell T."/>
            <person name="Martin R."/>
            <person name="McLaughlin D.J."/>
            <person name="Morgenstern I."/>
            <person name="Morin E."/>
            <person name="Murat C."/>
            <person name="Nagy L.G."/>
            <person name="Nolan M."/>
            <person name="Ohm R.A."/>
            <person name="Patyshakuliyeva A."/>
            <person name="Rokas A."/>
            <person name="Ruiz-Duenas F.J."/>
            <person name="Sabat G."/>
            <person name="Salamov A."/>
            <person name="Samejima M."/>
            <person name="Schmutz J."/>
            <person name="Slot J.C."/>
            <person name="St John F."/>
            <person name="Stenlid J."/>
            <person name="Sun H."/>
            <person name="Sun S."/>
            <person name="Syed K."/>
            <person name="Tsang A."/>
            <person name="Wiebenga A."/>
            <person name="Young D."/>
            <person name="Pisabarro A."/>
            <person name="Eastwood D.C."/>
            <person name="Martin F."/>
            <person name="Cullen D."/>
            <person name="Grigoriev I.V."/>
            <person name="Hibbett D.S."/>
        </authorList>
    </citation>
    <scope>NUCLEOTIDE SEQUENCE [LARGE SCALE GENOMIC DNA]</scope>
    <source>
        <strain evidence="2 3">MD-104</strain>
    </source>
</reference>
<evidence type="ECO:0000259" key="1">
    <source>
        <dbReference type="PROSITE" id="PS50181"/>
    </source>
</evidence>
<dbReference type="CDD" id="cd09917">
    <property type="entry name" value="F-box_SF"/>
    <property type="match status" value="1"/>
</dbReference>
<name>A0A2H3K1J9_WOLCO</name>
<sequence>MSEQPLHHPHICSLPTELIIRILRFLNPRDLLRCQQVCRLLNDIISESAELQYIPKLMVAGLEDGPPSAVGPAGRFQMLQDHQQQWDAPECDAAEMIPMYDPRLWELYGGVLVQAQGNRALNFMQLPSVLRGIEQKIWTISDVGCLIADFSIDPAQDLLAIVEDATHNQGNSIGVHLRTMHDGTPHPAASSVVLTHQPSEAIIRYSIRVCQDFVGIRFGGMAGYAELLVWNWKSGARHLCFTGGYSVSFDFLSDRHILLGVVYM</sequence>
<feature type="domain" description="F-box" evidence="1">
    <location>
        <begin position="8"/>
        <end position="54"/>
    </location>
</feature>
<dbReference type="EMBL" id="KB468124">
    <property type="protein sequence ID" value="PCH42277.1"/>
    <property type="molecule type" value="Genomic_DNA"/>
</dbReference>
<gene>
    <name evidence="2" type="ORF">WOLCODRAFT_101849</name>
</gene>
<dbReference type="OrthoDB" id="3256413at2759"/>
<keyword evidence="3" id="KW-1185">Reference proteome</keyword>
<dbReference type="Pfam" id="PF12937">
    <property type="entry name" value="F-box-like"/>
    <property type="match status" value="1"/>
</dbReference>
<dbReference type="InterPro" id="IPR036047">
    <property type="entry name" value="F-box-like_dom_sf"/>
</dbReference>
<dbReference type="PROSITE" id="PS50181">
    <property type="entry name" value="FBOX"/>
    <property type="match status" value="1"/>
</dbReference>
<proteinExistence type="predicted"/>
<dbReference type="Proteomes" id="UP000218811">
    <property type="component" value="Unassembled WGS sequence"/>
</dbReference>
<dbReference type="OMA" id="IIRYSIR"/>
<organism evidence="2 3">
    <name type="scientific">Wolfiporia cocos (strain MD-104)</name>
    <name type="common">Brown rot fungus</name>
    <dbReference type="NCBI Taxonomy" id="742152"/>
    <lineage>
        <taxon>Eukaryota</taxon>
        <taxon>Fungi</taxon>
        <taxon>Dikarya</taxon>
        <taxon>Basidiomycota</taxon>
        <taxon>Agaricomycotina</taxon>
        <taxon>Agaricomycetes</taxon>
        <taxon>Polyporales</taxon>
        <taxon>Phaeolaceae</taxon>
        <taxon>Wolfiporia</taxon>
    </lineage>
</organism>